<proteinExistence type="predicted"/>
<comment type="caution">
    <text evidence="3">The sequence shown here is derived from an EMBL/GenBank/DDBJ whole genome shotgun (WGS) entry which is preliminary data.</text>
</comment>
<dbReference type="AlphaFoldDB" id="A0A944MAF8"/>
<protein>
    <submittedName>
        <fullName evidence="3">GNAT family N-acetyltransferase</fullName>
        <ecNumber evidence="3">2.3.1.-</ecNumber>
    </submittedName>
</protein>
<dbReference type="InterPro" id="IPR057691">
    <property type="entry name" value="DUF7931"/>
</dbReference>
<dbReference type="PANTHER" id="PTHR13947">
    <property type="entry name" value="GNAT FAMILY N-ACETYLTRANSFERASE"/>
    <property type="match status" value="1"/>
</dbReference>
<dbReference type="Pfam" id="PF25559">
    <property type="entry name" value="DUF7931"/>
    <property type="match status" value="1"/>
</dbReference>
<reference evidence="3 4" key="1">
    <citation type="submission" date="2021-05" db="EMBL/GenBank/DDBJ databases">
        <title>Genetic and Functional Diversity in Clade A Lucinid endosymbionts from the Bahamas.</title>
        <authorList>
            <person name="Giani N.M."/>
            <person name="Engel A.S."/>
            <person name="Campbell B.J."/>
        </authorList>
    </citation>
    <scope>NUCLEOTIDE SEQUENCE [LARGE SCALE GENOMIC DNA]</scope>
    <source>
        <strain evidence="3">LUC16012Gg_MoonRockCtena</strain>
    </source>
</reference>
<evidence type="ECO:0000313" key="3">
    <source>
        <dbReference type="EMBL" id="MBT2990306.1"/>
    </source>
</evidence>
<dbReference type="PROSITE" id="PS51186">
    <property type="entry name" value="GNAT"/>
    <property type="match status" value="1"/>
</dbReference>
<dbReference type="Pfam" id="PF13673">
    <property type="entry name" value="Acetyltransf_10"/>
    <property type="match status" value="1"/>
</dbReference>
<accession>A0A944MAF8</accession>
<dbReference type="GO" id="GO:0008080">
    <property type="term" value="F:N-acetyltransferase activity"/>
    <property type="evidence" value="ECO:0007669"/>
    <property type="project" value="InterPro"/>
</dbReference>
<dbReference type="EMBL" id="JAHHGM010000015">
    <property type="protein sequence ID" value="MBT2990306.1"/>
    <property type="molecule type" value="Genomic_DNA"/>
</dbReference>
<organism evidence="3 4">
    <name type="scientific">Candidatus Thiodiazotropha taylori</name>
    <dbReference type="NCBI Taxonomy" id="2792791"/>
    <lineage>
        <taxon>Bacteria</taxon>
        <taxon>Pseudomonadati</taxon>
        <taxon>Pseudomonadota</taxon>
        <taxon>Gammaproteobacteria</taxon>
        <taxon>Chromatiales</taxon>
        <taxon>Sedimenticolaceae</taxon>
        <taxon>Candidatus Thiodiazotropha</taxon>
    </lineage>
</organism>
<sequence>MIQSDYRIREAKWPDERELLRKVREPVFVAEQGVPLAMEWDDDDLLAYHLLALDQDQRPIATARLLASGQIGRMAVVPEWRNQGIGTALLIALIEHAQSMELDNLFLHAQTSAQSFYAKAGFSAVGEPFMEAGIAHQKMVFALGGGSSEELELAQLGKSGELFHLHTMEEHQIHAVSMVRQAKRYLSLFSQTLDPEIFDNPPFVDAIKQLATRSRYSRIRILLQDNSLVVQQGHRLVELAQRLSTAMEIRIPGEEYLEYAENFMLVDDLGYLHRKQAENLIATACYNDRHRVNRLQTVFDEAWEYGVPDRELARLHL</sequence>
<dbReference type="EC" id="2.3.1.-" evidence="3"/>
<dbReference type="Gene3D" id="3.40.630.30">
    <property type="match status" value="1"/>
</dbReference>
<evidence type="ECO:0000256" key="1">
    <source>
        <dbReference type="ARBA" id="ARBA00022679"/>
    </source>
</evidence>
<name>A0A944MAF8_9GAMM</name>
<evidence type="ECO:0000313" key="4">
    <source>
        <dbReference type="Proteomes" id="UP000770889"/>
    </source>
</evidence>
<feature type="domain" description="N-acetyltransferase" evidence="2">
    <location>
        <begin position="6"/>
        <end position="144"/>
    </location>
</feature>
<dbReference type="InterPro" id="IPR016181">
    <property type="entry name" value="Acyl_CoA_acyltransferase"/>
</dbReference>
<dbReference type="Proteomes" id="UP000770889">
    <property type="component" value="Unassembled WGS sequence"/>
</dbReference>
<gene>
    <name evidence="3" type="ORF">KME65_15230</name>
</gene>
<dbReference type="InterPro" id="IPR000182">
    <property type="entry name" value="GNAT_dom"/>
</dbReference>
<keyword evidence="3" id="KW-0012">Acyltransferase</keyword>
<evidence type="ECO:0000259" key="2">
    <source>
        <dbReference type="PROSITE" id="PS51186"/>
    </source>
</evidence>
<dbReference type="SUPFAM" id="SSF55729">
    <property type="entry name" value="Acyl-CoA N-acyltransferases (Nat)"/>
    <property type="match status" value="1"/>
</dbReference>
<keyword evidence="1 3" id="KW-0808">Transferase</keyword>
<dbReference type="InterPro" id="IPR050769">
    <property type="entry name" value="NAT_camello-type"/>
</dbReference>
<dbReference type="CDD" id="cd04301">
    <property type="entry name" value="NAT_SF"/>
    <property type="match status" value="1"/>
</dbReference>
<dbReference type="PANTHER" id="PTHR13947:SF37">
    <property type="entry name" value="LD18367P"/>
    <property type="match status" value="1"/>
</dbReference>